<evidence type="ECO:0000313" key="2">
    <source>
        <dbReference type="Proteomes" id="UP000583929"/>
    </source>
</evidence>
<gene>
    <name evidence="1" type="ORF">G4B88_001003</name>
</gene>
<organism evidence="1 2">
    <name type="scientific">Cannabis sativa</name>
    <name type="common">Hemp</name>
    <name type="synonym">Marijuana</name>
    <dbReference type="NCBI Taxonomy" id="3483"/>
    <lineage>
        <taxon>Eukaryota</taxon>
        <taxon>Viridiplantae</taxon>
        <taxon>Streptophyta</taxon>
        <taxon>Embryophyta</taxon>
        <taxon>Tracheophyta</taxon>
        <taxon>Spermatophyta</taxon>
        <taxon>Magnoliopsida</taxon>
        <taxon>eudicotyledons</taxon>
        <taxon>Gunneridae</taxon>
        <taxon>Pentapetalae</taxon>
        <taxon>rosids</taxon>
        <taxon>fabids</taxon>
        <taxon>Rosales</taxon>
        <taxon>Cannabaceae</taxon>
        <taxon>Cannabis</taxon>
    </lineage>
</organism>
<evidence type="ECO:0000313" key="1">
    <source>
        <dbReference type="EMBL" id="KAF4368099.1"/>
    </source>
</evidence>
<comment type="caution">
    <text evidence="1">The sequence shown here is derived from an EMBL/GenBank/DDBJ whole genome shotgun (WGS) entry which is preliminary data.</text>
</comment>
<dbReference type="EMBL" id="JAATIQ010000237">
    <property type="protein sequence ID" value="KAF4368099.1"/>
    <property type="molecule type" value="Genomic_DNA"/>
</dbReference>
<accession>A0A7J6FDZ1</accession>
<proteinExistence type="predicted"/>
<dbReference type="Proteomes" id="UP000583929">
    <property type="component" value="Unassembled WGS sequence"/>
</dbReference>
<reference evidence="1 2" key="1">
    <citation type="journal article" date="2020" name="bioRxiv">
        <title>Sequence and annotation of 42 cannabis genomes reveals extensive copy number variation in cannabinoid synthesis and pathogen resistance genes.</title>
        <authorList>
            <person name="Mckernan K.J."/>
            <person name="Helbert Y."/>
            <person name="Kane L.T."/>
            <person name="Ebling H."/>
            <person name="Zhang L."/>
            <person name="Liu B."/>
            <person name="Eaton Z."/>
            <person name="Mclaughlin S."/>
            <person name="Kingan S."/>
            <person name="Baybayan P."/>
            <person name="Concepcion G."/>
            <person name="Jordan M."/>
            <person name="Riva A."/>
            <person name="Barbazuk W."/>
            <person name="Harkins T."/>
        </authorList>
    </citation>
    <scope>NUCLEOTIDE SEQUENCE [LARGE SCALE GENOMIC DNA]</scope>
    <source>
        <strain evidence="2">cv. Jamaican Lion 4</strain>
        <tissue evidence="1">Leaf</tissue>
    </source>
</reference>
<name>A0A7J6FDZ1_CANSA</name>
<protein>
    <recommendedName>
        <fullName evidence="3">Reverse transcriptase zinc-binding domain-containing protein</fullName>
    </recommendedName>
</protein>
<dbReference type="AlphaFoldDB" id="A0A7J6FDZ1"/>
<sequence length="69" mass="7704">MDIDVTCPMCNLLPETSLHLFVDCTFAQDCWRKTFGAGYASVEGTFACWFDKAVNNGQSDNKEDVVMLC</sequence>
<keyword evidence="2" id="KW-1185">Reference proteome</keyword>
<evidence type="ECO:0008006" key="3">
    <source>
        <dbReference type="Google" id="ProtNLM"/>
    </source>
</evidence>